<dbReference type="FunFam" id="2.40.50.140:FF:000097">
    <property type="entry name" value="23S rRNA (uracil(1939)-C(5))-methyltransferase RlmD"/>
    <property type="match status" value="1"/>
</dbReference>
<dbReference type="FunFam" id="3.40.50.150:FF:000009">
    <property type="entry name" value="23S rRNA (Uracil(1939)-C(5))-methyltransferase RlmD"/>
    <property type="match status" value="1"/>
</dbReference>
<reference evidence="7 8" key="1">
    <citation type="submission" date="2009-09" db="EMBL/GenBank/DDBJ databases">
        <authorList>
            <person name="Weinstock G."/>
            <person name="Sodergren E."/>
            <person name="Clifton S."/>
            <person name="Fulton L."/>
            <person name="Fulton B."/>
            <person name="Courtney L."/>
            <person name="Fronick C."/>
            <person name="Harrison M."/>
            <person name="Strong C."/>
            <person name="Farmer C."/>
            <person name="Delahaunty K."/>
            <person name="Markovic C."/>
            <person name="Hall O."/>
            <person name="Minx P."/>
            <person name="Tomlinson C."/>
            <person name="Mitreva M."/>
            <person name="Nelson J."/>
            <person name="Hou S."/>
            <person name="Wollam A."/>
            <person name="Pepin K.H."/>
            <person name="Johnson M."/>
            <person name="Bhonagiri V."/>
            <person name="Nash W.E."/>
            <person name="Warren W."/>
            <person name="Chinwalla A."/>
            <person name="Mardis E.R."/>
            <person name="Wilson R.K."/>
        </authorList>
    </citation>
    <scope>NUCLEOTIDE SEQUENCE [LARGE SCALE GENOMIC DNA]</scope>
    <source>
        <strain evidence="8">ATCC 35185 / DSM 20758 / VPI D19B-28</strain>
    </source>
</reference>
<name>C9LTJ8_SELS3</name>
<dbReference type="Gene3D" id="3.40.50.150">
    <property type="entry name" value="Vaccinia Virus protein VP39"/>
    <property type="match status" value="1"/>
</dbReference>
<evidence type="ECO:0000259" key="6">
    <source>
        <dbReference type="PROSITE" id="PS50926"/>
    </source>
</evidence>
<feature type="active site" description="Nucleophile" evidence="4">
    <location>
        <position position="420"/>
    </location>
</feature>
<dbReference type="Gene3D" id="2.40.50.140">
    <property type="entry name" value="Nucleic acid-binding proteins"/>
    <property type="match status" value="1"/>
</dbReference>
<dbReference type="InterPro" id="IPR002792">
    <property type="entry name" value="TRAM_dom"/>
</dbReference>
<sequence length="466" mass="52129">MKSKEREAMKKEIPVQQGKKYEITIQTLGTSGEGVGRAADFTVFVPDALPGERVLARIDEVKKTYARGKLVEVLEKSPERTEPPCPIYDSCGGCQLQHLSYGGQLHWKRQQVVDAVERIGGLSGIEVLPVLGAKEPWLYRNKMQFPVGKKRGKTVIGCFAKGSHDIIDTRDCRIQKDGNNTIVNVMREIVERLHIPVYDEDRHTGVLRHIVGRIGENGEAMVVLVTATKDLPKAKEITRLLRERVPNLKSVQQNIQTYRNNVILGRETKLLWGKPTIPDRIGRLRFSISARSFFQVNTEQAAVLYEKALEYADLSGKETVIDAYCGTGTITLFLAQKAHRVYGIEIVKPAIEDAKKNARDNHIKNAAFLVGDATELMPRLCHENIRPHVIVVDPPRAGCTETVLKTFAGMRPDRIVYVSCNPATLARDLAILAKLGYSAREIQPVDMFPQTSHVEAVTKLIRNDLL</sequence>
<feature type="active site" evidence="5">
    <location>
        <position position="420"/>
    </location>
</feature>
<dbReference type="PANTHER" id="PTHR11061">
    <property type="entry name" value="RNA M5U METHYLTRANSFERASE"/>
    <property type="match status" value="1"/>
</dbReference>
<feature type="binding site" evidence="4">
    <location>
        <position position="393"/>
    </location>
    <ligand>
        <name>S-adenosyl-L-methionine</name>
        <dbReference type="ChEBI" id="CHEBI:59789"/>
    </ligand>
</feature>
<dbReference type="PROSITE" id="PS51687">
    <property type="entry name" value="SAM_MT_RNA_M5U"/>
    <property type="match status" value="1"/>
</dbReference>
<dbReference type="InterPro" id="IPR010280">
    <property type="entry name" value="U5_MeTrfase_fam"/>
</dbReference>
<dbReference type="Gene3D" id="2.40.50.1070">
    <property type="match status" value="1"/>
</dbReference>
<evidence type="ECO:0000256" key="2">
    <source>
        <dbReference type="ARBA" id="ARBA00022679"/>
    </source>
</evidence>
<evidence type="ECO:0000313" key="7">
    <source>
        <dbReference type="EMBL" id="EEX77732.1"/>
    </source>
</evidence>
<organism evidence="7 8">
    <name type="scientific">Selenomonas sputigena (strain ATCC 35185 / DSM 20758 / CCUG 44933 / VPI D19B-28)</name>
    <dbReference type="NCBI Taxonomy" id="546271"/>
    <lineage>
        <taxon>Bacteria</taxon>
        <taxon>Bacillati</taxon>
        <taxon>Bacillota</taxon>
        <taxon>Negativicutes</taxon>
        <taxon>Selenomonadales</taxon>
        <taxon>Selenomonadaceae</taxon>
        <taxon>Selenomonas</taxon>
    </lineage>
</organism>
<comment type="similarity">
    <text evidence="4">Belongs to the class I-like SAM-binding methyltransferase superfamily. RNA M5U methyltransferase family.</text>
</comment>
<dbReference type="PROSITE" id="PS50926">
    <property type="entry name" value="TRAM"/>
    <property type="match status" value="1"/>
</dbReference>
<dbReference type="PANTHER" id="PTHR11061:SF30">
    <property type="entry name" value="TRNA (URACIL(54)-C(5))-METHYLTRANSFERASE"/>
    <property type="match status" value="1"/>
</dbReference>
<feature type="domain" description="TRAM" evidence="6">
    <location>
        <begin position="14"/>
        <end position="72"/>
    </location>
</feature>
<dbReference type="SUPFAM" id="SSF50249">
    <property type="entry name" value="Nucleic acid-binding proteins"/>
    <property type="match status" value="1"/>
</dbReference>
<dbReference type="CDD" id="cd02440">
    <property type="entry name" value="AdoMet_MTases"/>
    <property type="match status" value="1"/>
</dbReference>
<dbReference type="EC" id="2.1.1.-" evidence="7"/>
<dbReference type="GO" id="GO:0070475">
    <property type="term" value="P:rRNA base methylation"/>
    <property type="evidence" value="ECO:0007669"/>
    <property type="project" value="TreeGrafter"/>
</dbReference>
<gene>
    <name evidence="7" type="primary">rumA</name>
    <name evidence="7" type="ORF">SELSPUOL_01009</name>
</gene>
<protein>
    <submittedName>
        <fullName evidence="7">23S rRNA (Uracil-5-)-methyltransferase RumA</fullName>
        <ecNumber evidence="7">2.1.1.-</ecNumber>
    </submittedName>
</protein>
<dbReference type="Pfam" id="PF05958">
    <property type="entry name" value="tRNA_U5-meth_tr"/>
    <property type="match status" value="1"/>
</dbReference>
<dbReference type="FunFam" id="2.40.50.1070:FF:000003">
    <property type="entry name" value="23S rRNA (Uracil-5-)-methyltransferase RumA"/>
    <property type="match status" value="1"/>
</dbReference>
<keyword evidence="3 4" id="KW-0949">S-adenosyl-L-methionine</keyword>
<dbReference type="NCBIfam" id="TIGR00479">
    <property type="entry name" value="rumA"/>
    <property type="match status" value="1"/>
</dbReference>
<evidence type="ECO:0000313" key="8">
    <source>
        <dbReference type="Proteomes" id="UP000003505"/>
    </source>
</evidence>
<feature type="binding site" evidence="4">
    <location>
        <position position="295"/>
    </location>
    <ligand>
        <name>S-adenosyl-L-methionine</name>
        <dbReference type="ChEBI" id="CHEBI:59789"/>
    </ligand>
</feature>
<dbReference type="PROSITE" id="PS01230">
    <property type="entry name" value="TRMA_1"/>
    <property type="match status" value="1"/>
</dbReference>
<keyword evidence="2 4" id="KW-0808">Transferase</keyword>
<dbReference type="Proteomes" id="UP000003505">
    <property type="component" value="Unassembled WGS sequence"/>
</dbReference>
<feature type="binding site" evidence="4">
    <location>
        <position position="345"/>
    </location>
    <ligand>
        <name>S-adenosyl-L-methionine</name>
        <dbReference type="ChEBI" id="CHEBI:59789"/>
    </ligand>
</feature>
<dbReference type="GO" id="GO:0070041">
    <property type="term" value="F:rRNA (uridine-C5-)-methyltransferase activity"/>
    <property type="evidence" value="ECO:0007669"/>
    <property type="project" value="TreeGrafter"/>
</dbReference>
<feature type="binding site" evidence="4">
    <location>
        <position position="324"/>
    </location>
    <ligand>
        <name>S-adenosyl-L-methionine</name>
        <dbReference type="ChEBI" id="CHEBI:59789"/>
    </ligand>
</feature>
<dbReference type="EMBL" id="ACKP02000015">
    <property type="protein sequence ID" value="EEX77732.1"/>
    <property type="molecule type" value="Genomic_DNA"/>
</dbReference>
<dbReference type="InterPro" id="IPR030390">
    <property type="entry name" value="MeTrfase_TrmA_AS"/>
</dbReference>
<dbReference type="InterPro" id="IPR012340">
    <property type="entry name" value="NA-bd_OB-fold"/>
</dbReference>
<dbReference type="AlphaFoldDB" id="C9LTJ8"/>
<accession>C9LTJ8</accession>
<dbReference type="Pfam" id="PF01938">
    <property type="entry name" value="TRAM"/>
    <property type="match status" value="1"/>
</dbReference>
<proteinExistence type="inferred from homology"/>
<dbReference type="InterPro" id="IPR030391">
    <property type="entry name" value="MeTrfase_TrmA_CS"/>
</dbReference>
<comment type="caution">
    <text evidence="7">The sequence shown here is derived from an EMBL/GenBank/DDBJ whole genome shotgun (WGS) entry which is preliminary data.</text>
</comment>
<dbReference type="InterPro" id="IPR029063">
    <property type="entry name" value="SAM-dependent_MTases_sf"/>
</dbReference>
<dbReference type="PROSITE" id="PS01231">
    <property type="entry name" value="TRMA_2"/>
    <property type="match status" value="1"/>
</dbReference>
<evidence type="ECO:0000256" key="1">
    <source>
        <dbReference type="ARBA" id="ARBA00022603"/>
    </source>
</evidence>
<evidence type="ECO:0000256" key="5">
    <source>
        <dbReference type="PROSITE-ProRule" id="PRU10015"/>
    </source>
</evidence>
<dbReference type="SUPFAM" id="SSF53335">
    <property type="entry name" value="S-adenosyl-L-methionine-dependent methyltransferases"/>
    <property type="match status" value="1"/>
</dbReference>
<keyword evidence="1 4" id="KW-0489">Methyltransferase</keyword>
<evidence type="ECO:0000256" key="3">
    <source>
        <dbReference type="ARBA" id="ARBA00022691"/>
    </source>
</evidence>
<dbReference type="eggNOG" id="COG2265">
    <property type="taxonomic scope" value="Bacteria"/>
</dbReference>
<evidence type="ECO:0000256" key="4">
    <source>
        <dbReference type="PROSITE-ProRule" id="PRU01024"/>
    </source>
</evidence>
<dbReference type="STRING" id="546271.Selsp_1223"/>